<name>A0ABU3DVN0_9FLAO</name>
<evidence type="ECO:0000313" key="2">
    <source>
        <dbReference type="Proteomes" id="UP001253848"/>
    </source>
</evidence>
<organism evidence="1 2">
    <name type="scientific">Autumnicola psychrophila</name>
    <dbReference type="NCBI Taxonomy" id="3075592"/>
    <lineage>
        <taxon>Bacteria</taxon>
        <taxon>Pseudomonadati</taxon>
        <taxon>Bacteroidota</taxon>
        <taxon>Flavobacteriia</taxon>
        <taxon>Flavobacteriales</taxon>
        <taxon>Flavobacteriaceae</taxon>
        <taxon>Autumnicola</taxon>
    </lineage>
</organism>
<gene>
    <name evidence="1" type="ORF">RM541_15555</name>
</gene>
<protein>
    <submittedName>
        <fullName evidence="1">Uncharacterized protein</fullName>
    </submittedName>
</protein>
<evidence type="ECO:0000313" key="1">
    <source>
        <dbReference type="EMBL" id="MDT0687782.1"/>
    </source>
</evidence>
<accession>A0ABU3DVN0</accession>
<reference evidence="1 2" key="1">
    <citation type="submission" date="2023-09" db="EMBL/GenBank/DDBJ databases">
        <authorList>
            <person name="Rey-Velasco X."/>
        </authorList>
    </citation>
    <scope>NUCLEOTIDE SEQUENCE [LARGE SCALE GENOMIC DNA]</scope>
    <source>
        <strain evidence="1 2">F225</strain>
    </source>
</reference>
<dbReference type="RefSeq" id="WP_311501055.1">
    <property type="nucleotide sequence ID" value="NZ_JAVRHN010000014.1"/>
</dbReference>
<keyword evidence="2" id="KW-1185">Reference proteome</keyword>
<comment type="caution">
    <text evidence="1">The sequence shown here is derived from an EMBL/GenBank/DDBJ whole genome shotgun (WGS) entry which is preliminary data.</text>
</comment>
<proteinExistence type="predicted"/>
<sequence length="149" mass="16410">MKSSLKIFTCFISFGIFLSTTETGAQNQERITPPGKPSKVKSIDDFSNHCFEIYNTVFVYDSLVQTGVEIPAEIEDEIAADIEARIDSLSDIVPDMIGEVDGAPLMRKLRAAGSLNKSRKAITYMLQFTKKYTLGNGEAEGENISSTEN</sequence>
<dbReference type="EMBL" id="JAVRHN010000014">
    <property type="protein sequence ID" value="MDT0687782.1"/>
    <property type="molecule type" value="Genomic_DNA"/>
</dbReference>
<dbReference type="Proteomes" id="UP001253848">
    <property type="component" value="Unassembled WGS sequence"/>
</dbReference>